<keyword evidence="2" id="KW-1185">Reference proteome</keyword>
<gene>
    <name evidence="1" type="ORF">WMO37_06655</name>
</gene>
<name>A0ABV1H5P4_9FIRM</name>
<comment type="caution">
    <text evidence="1">The sequence shown here is derived from an EMBL/GenBank/DDBJ whole genome shotgun (WGS) entry which is preliminary data.</text>
</comment>
<protein>
    <recommendedName>
        <fullName evidence="3">Flagellar hook-associated protein 2 C-terminal domain-containing protein</fullName>
    </recommendedName>
</protein>
<dbReference type="Proteomes" id="UP001546774">
    <property type="component" value="Unassembled WGS sequence"/>
</dbReference>
<evidence type="ECO:0000313" key="2">
    <source>
        <dbReference type="Proteomes" id="UP001546774"/>
    </source>
</evidence>
<evidence type="ECO:0008006" key="3">
    <source>
        <dbReference type="Google" id="ProtNLM"/>
    </source>
</evidence>
<organism evidence="1 2">
    <name type="scientific">Lachnospira intestinalis</name>
    <dbReference type="NCBI Taxonomy" id="3133158"/>
    <lineage>
        <taxon>Bacteria</taxon>
        <taxon>Bacillati</taxon>
        <taxon>Bacillota</taxon>
        <taxon>Clostridia</taxon>
        <taxon>Lachnospirales</taxon>
        <taxon>Lachnospiraceae</taxon>
        <taxon>Lachnospira</taxon>
    </lineage>
</organism>
<proteinExistence type="predicted"/>
<accession>A0ABV1H5P4</accession>
<evidence type="ECO:0000313" key="1">
    <source>
        <dbReference type="EMBL" id="MEQ2554702.1"/>
    </source>
</evidence>
<sequence>MRVVANYSTSLFDYINSDKNLKEVLSQGADESLLSEGAKKTLREKGISLNGSTTKDASVYETVQETAESVRDSVIAFTGSDAESLFTTAESSGSTAKIVTEVKSFVENYNAFASAVKEMGGSENTTYLEQMNELLSKDSDAYEKIGITFAEDGTLTLDEKVLDGASVQDLKNAFYKDNDLEEIAQKSIRVQANAISGKYAATVSNYTDSGTYSNSALSSFLKSI</sequence>
<reference evidence="1" key="1">
    <citation type="submission" date="2024-03" db="EMBL/GenBank/DDBJ databases">
        <title>Human intestinal bacterial collection.</title>
        <authorList>
            <person name="Pauvert C."/>
            <person name="Hitch T.C.A."/>
            <person name="Clavel T."/>
        </authorList>
    </citation>
    <scope>NUCLEOTIDE SEQUENCE [LARGE SCALE GENOMIC DNA]</scope>
    <source>
        <strain evidence="1">CLA-AA-H89B</strain>
    </source>
</reference>
<dbReference type="EMBL" id="JBBMFS010000004">
    <property type="protein sequence ID" value="MEQ2554702.1"/>
    <property type="molecule type" value="Genomic_DNA"/>
</dbReference>